<feature type="region of interest" description="Disordered" evidence="1">
    <location>
        <begin position="35"/>
        <end position="68"/>
    </location>
</feature>
<evidence type="ECO:0000256" key="1">
    <source>
        <dbReference type="SAM" id="MobiDB-lite"/>
    </source>
</evidence>
<organism evidence="2 3">
    <name type="scientific">Streptomyces daghestanicus</name>
    <dbReference type="NCBI Taxonomy" id="66885"/>
    <lineage>
        <taxon>Bacteria</taxon>
        <taxon>Bacillati</taxon>
        <taxon>Actinomycetota</taxon>
        <taxon>Actinomycetes</taxon>
        <taxon>Kitasatosporales</taxon>
        <taxon>Streptomycetaceae</taxon>
        <taxon>Streptomyces</taxon>
    </lineage>
</organism>
<evidence type="ECO:0000313" key="2">
    <source>
        <dbReference type="EMBL" id="GHI34508.1"/>
    </source>
</evidence>
<accession>A0ABQ3QB56</accession>
<proteinExistence type="predicted"/>
<evidence type="ECO:0008006" key="4">
    <source>
        <dbReference type="Google" id="ProtNLM"/>
    </source>
</evidence>
<gene>
    <name evidence="2" type="ORF">Sdagh_62380</name>
</gene>
<comment type="caution">
    <text evidence="2">The sequence shown here is derived from an EMBL/GenBank/DDBJ whole genome shotgun (WGS) entry which is preliminary data.</text>
</comment>
<reference evidence="2" key="1">
    <citation type="submission" date="2024-05" db="EMBL/GenBank/DDBJ databases">
        <title>Whole genome shotgun sequence of Streptomyces daghestanicus NBRC 12762.</title>
        <authorList>
            <person name="Komaki H."/>
            <person name="Tamura T."/>
        </authorList>
    </citation>
    <scope>NUCLEOTIDE SEQUENCE</scope>
    <source>
        <strain evidence="2">NBRC 12762</strain>
    </source>
</reference>
<keyword evidence="3" id="KW-1185">Reference proteome</keyword>
<sequence length="111" mass="11607">MGRLVTPADWLSVSRVHLEFRRGPDGAWTLTWLRGSRPGPSAEVRLTTAGRTRPVAHGGTAPLPGGGSGEIVVQDRAEPRGVDVGFSHDVRDVSVRPTAPTPAAGVPPTPS</sequence>
<protein>
    <recommendedName>
        <fullName evidence="4">FHA domain-containing protein</fullName>
    </recommendedName>
</protein>
<evidence type="ECO:0000313" key="3">
    <source>
        <dbReference type="Proteomes" id="UP001052655"/>
    </source>
</evidence>
<feature type="compositionally biased region" description="Basic and acidic residues" evidence="1">
    <location>
        <begin position="82"/>
        <end position="94"/>
    </location>
</feature>
<feature type="region of interest" description="Disordered" evidence="1">
    <location>
        <begin position="82"/>
        <end position="111"/>
    </location>
</feature>
<name>A0ABQ3QB56_9ACTN</name>
<dbReference type="EMBL" id="BNDX01000016">
    <property type="protein sequence ID" value="GHI34508.1"/>
    <property type="molecule type" value="Genomic_DNA"/>
</dbReference>
<dbReference type="Proteomes" id="UP001052655">
    <property type="component" value="Unassembled WGS sequence"/>
</dbReference>